<reference evidence="2 3" key="1">
    <citation type="journal article" date="2023" name="Plants (Basel)">
        <title>Bridging the Gap: Combining Genomics and Transcriptomics Approaches to Understand Stylosanthes scabra, an Orphan Legume from the Brazilian Caatinga.</title>
        <authorList>
            <person name="Ferreira-Neto J.R.C."/>
            <person name="da Silva M.D."/>
            <person name="Binneck E."/>
            <person name="de Melo N.F."/>
            <person name="da Silva R.H."/>
            <person name="de Melo A.L.T.M."/>
            <person name="Pandolfi V."/>
            <person name="Bustamante F.O."/>
            <person name="Brasileiro-Vidal A.C."/>
            <person name="Benko-Iseppon A.M."/>
        </authorList>
    </citation>
    <scope>NUCLEOTIDE SEQUENCE [LARGE SCALE GENOMIC DNA]</scope>
    <source>
        <tissue evidence="2">Leaves</tissue>
    </source>
</reference>
<dbReference type="InterPro" id="IPR044730">
    <property type="entry name" value="RNase_H-like_dom_plant"/>
</dbReference>
<dbReference type="InterPro" id="IPR002156">
    <property type="entry name" value="RNaseH_domain"/>
</dbReference>
<keyword evidence="3" id="KW-1185">Reference proteome</keyword>
<dbReference type="CDD" id="cd06222">
    <property type="entry name" value="RNase_H_like"/>
    <property type="match status" value="1"/>
</dbReference>
<protein>
    <recommendedName>
        <fullName evidence="1">RNase H type-1 domain-containing protein</fullName>
    </recommendedName>
</protein>
<name>A0ABU6RD90_9FABA</name>
<dbReference type="PANTHER" id="PTHR47723">
    <property type="entry name" value="OS05G0353850 PROTEIN"/>
    <property type="match status" value="1"/>
</dbReference>
<gene>
    <name evidence="2" type="ORF">PIB30_035428</name>
</gene>
<dbReference type="SUPFAM" id="SSF52058">
    <property type="entry name" value="L domain-like"/>
    <property type="match status" value="1"/>
</dbReference>
<dbReference type="Gene3D" id="3.80.10.10">
    <property type="entry name" value="Ribonuclease Inhibitor"/>
    <property type="match status" value="2"/>
</dbReference>
<evidence type="ECO:0000259" key="1">
    <source>
        <dbReference type="Pfam" id="PF13456"/>
    </source>
</evidence>
<comment type="caution">
    <text evidence="2">The sequence shown here is derived from an EMBL/GenBank/DDBJ whole genome shotgun (WGS) entry which is preliminary data.</text>
</comment>
<dbReference type="PANTHER" id="PTHR47723:SF19">
    <property type="entry name" value="POLYNUCLEOTIDYL TRANSFERASE, RIBONUCLEASE H-LIKE SUPERFAMILY PROTEIN"/>
    <property type="match status" value="1"/>
</dbReference>
<dbReference type="InterPro" id="IPR053151">
    <property type="entry name" value="RNase_H-like"/>
</dbReference>
<organism evidence="2 3">
    <name type="scientific">Stylosanthes scabra</name>
    <dbReference type="NCBI Taxonomy" id="79078"/>
    <lineage>
        <taxon>Eukaryota</taxon>
        <taxon>Viridiplantae</taxon>
        <taxon>Streptophyta</taxon>
        <taxon>Embryophyta</taxon>
        <taxon>Tracheophyta</taxon>
        <taxon>Spermatophyta</taxon>
        <taxon>Magnoliopsida</taxon>
        <taxon>eudicotyledons</taxon>
        <taxon>Gunneridae</taxon>
        <taxon>Pentapetalae</taxon>
        <taxon>rosids</taxon>
        <taxon>fabids</taxon>
        <taxon>Fabales</taxon>
        <taxon>Fabaceae</taxon>
        <taxon>Papilionoideae</taxon>
        <taxon>50 kb inversion clade</taxon>
        <taxon>dalbergioids sensu lato</taxon>
        <taxon>Dalbergieae</taxon>
        <taxon>Pterocarpus clade</taxon>
        <taxon>Stylosanthes</taxon>
    </lineage>
</organism>
<dbReference type="Proteomes" id="UP001341840">
    <property type="component" value="Unassembled WGS sequence"/>
</dbReference>
<evidence type="ECO:0000313" key="3">
    <source>
        <dbReference type="Proteomes" id="UP001341840"/>
    </source>
</evidence>
<dbReference type="InterPro" id="IPR012337">
    <property type="entry name" value="RNaseH-like_sf"/>
</dbReference>
<dbReference type="InterPro" id="IPR036397">
    <property type="entry name" value="RNaseH_sf"/>
</dbReference>
<sequence length="706" mass="79845">MGGRYAILQNLPSLERIDLTGCNHLIECPNLDGSPNLKSIRLLLCKSLLDVHPSIFSLPKIEKLVVSHCKALKRLCSDYCSPSLRHLLAFGCSNLEEFSVPIVAHRSKIILYLSSTALSEVPPIILHLKNVDYFSFNISYSLEKLPSNFATTIVLTDPEKREDDTCIVLSRILPTPAFLSLKKLCFFNCKSLSKLPDNIDVLQSLQLLSVIKCLIISLPERIKNLRQLMALDILHCVKLQYLPPLPSSIEVFRTMECKSLETISSLTSKLPCRKHGVMFRFYNSMNLDKHAYDAVLKDLKSRMALGSSNYAKDGNLFYCIPCKSDMPNDCHPYYHSIKASLVTVEVPPDCWISSGLVFYLHLSQNQSCILDLKDAIFGSECYLKKSCNEWERIASSCNQEWFGAPMNHNIFPFKLKSDHMALWYDAKCCSTIREAIKEGKSGTACNPIFKFVFYAQTKDNVELVTNGCGIRWMHLDFVKDKGKSNQDVESNSPYRICLIRNNFSAVRLGKLLTLQRWSKPPSRWMKMNVNWSIDPQNSRGGCGGVIRDNHGFWIRGFTAPIAVADNNKILGELIAIKMGLELAWSMQVPRLICGSDCYKALKLCMNPKRNKMILHKNPASSTALSVLYDIYELLQRKWTVEFFWLPRNENWNANDMAAKAAKDQTLGAFVWDLPPPDLSHLLKRSSCSDKIVIQGDLKSGEAGILL</sequence>
<evidence type="ECO:0000313" key="2">
    <source>
        <dbReference type="EMBL" id="MED6121991.1"/>
    </source>
</evidence>
<feature type="domain" description="RNase H type-1" evidence="1">
    <location>
        <begin position="535"/>
        <end position="660"/>
    </location>
</feature>
<feature type="non-terminal residue" evidence="2">
    <location>
        <position position="706"/>
    </location>
</feature>
<dbReference type="SUPFAM" id="SSF53098">
    <property type="entry name" value="Ribonuclease H-like"/>
    <property type="match status" value="1"/>
</dbReference>
<proteinExistence type="predicted"/>
<dbReference type="InterPro" id="IPR032675">
    <property type="entry name" value="LRR_dom_sf"/>
</dbReference>
<dbReference type="Gene3D" id="3.30.420.10">
    <property type="entry name" value="Ribonuclease H-like superfamily/Ribonuclease H"/>
    <property type="match status" value="1"/>
</dbReference>
<accession>A0ABU6RD90</accession>
<dbReference type="Pfam" id="PF13456">
    <property type="entry name" value="RVT_3"/>
    <property type="match status" value="1"/>
</dbReference>
<dbReference type="EMBL" id="JASCZI010030377">
    <property type="protein sequence ID" value="MED6121991.1"/>
    <property type="molecule type" value="Genomic_DNA"/>
</dbReference>